<feature type="transmembrane region" description="Helical" evidence="6">
    <location>
        <begin position="97"/>
        <end position="118"/>
    </location>
</feature>
<feature type="region of interest" description="Disordered" evidence="5">
    <location>
        <begin position="269"/>
        <end position="338"/>
    </location>
</feature>
<keyword evidence="4 6" id="KW-0472">Membrane</keyword>
<comment type="caution">
    <text evidence="7">The sequence shown here is derived from an EMBL/GenBank/DDBJ whole genome shotgun (WGS) entry which is preliminary data.</text>
</comment>
<reference evidence="7 8" key="1">
    <citation type="journal article" date="2024" name="Nat. Commun.">
        <title>Phylogenomics reveals the evolutionary origins of lichenization in chlorophyte algae.</title>
        <authorList>
            <person name="Puginier C."/>
            <person name="Libourel C."/>
            <person name="Otte J."/>
            <person name="Skaloud P."/>
            <person name="Haon M."/>
            <person name="Grisel S."/>
            <person name="Petersen M."/>
            <person name="Berrin J.G."/>
            <person name="Delaux P.M."/>
            <person name="Dal Grande F."/>
            <person name="Keller J."/>
        </authorList>
    </citation>
    <scope>NUCLEOTIDE SEQUENCE [LARGE SCALE GENOMIC DNA]</scope>
    <source>
        <strain evidence="7 8">SAG 2036</strain>
    </source>
</reference>
<evidence type="ECO:0000256" key="3">
    <source>
        <dbReference type="ARBA" id="ARBA00022989"/>
    </source>
</evidence>
<evidence type="ECO:0000313" key="7">
    <source>
        <dbReference type="EMBL" id="KAK9810595.1"/>
    </source>
</evidence>
<feature type="transmembrane region" description="Helical" evidence="6">
    <location>
        <begin position="67"/>
        <end position="85"/>
    </location>
</feature>
<organism evidence="7 8">
    <name type="scientific">Symbiochloris irregularis</name>
    <dbReference type="NCBI Taxonomy" id="706552"/>
    <lineage>
        <taxon>Eukaryota</taxon>
        <taxon>Viridiplantae</taxon>
        <taxon>Chlorophyta</taxon>
        <taxon>core chlorophytes</taxon>
        <taxon>Trebouxiophyceae</taxon>
        <taxon>Trebouxiales</taxon>
        <taxon>Trebouxiaceae</taxon>
        <taxon>Symbiochloris</taxon>
    </lineage>
</organism>
<evidence type="ECO:0000256" key="1">
    <source>
        <dbReference type="ARBA" id="ARBA00004141"/>
    </source>
</evidence>
<dbReference type="InterPro" id="IPR050186">
    <property type="entry name" value="TPT_transporter"/>
</dbReference>
<dbReference type="PANTHER" id="PTHR11132">
    <property type="entry name" value="SOLUTE CARRIER FAMILY 35"/>
    <property type="match status" value="1"/>
</dbReference>
<evidence type="ECO:0008006" key="9">
    <source>
        <dbReference type="Google" id="ProtNLM"/>
    </source>
</evidence>
<gene>
    <name evidence="7" type="ORF">WJX73_003239</name>
</gene>
<keyword evidence="3 6" id="KW-1133">Transmembrane helix</keyword>
<feature type="transmembrane region" description="Helical" evidence="6">
    <location>
        <begin position="139"/>
        <end position="160"/>
    </location>
</feature>
<dbReference type="Proteomes" id="UP001465755">
    <property type="component" value="Unassembled WGS sequence"/>
</dbReference>
<feature type="transmembrane region" description="Helical" evidence="6">
    <location>
        <begin position="210"/>
        <end position="231"/>
    </location>
</feature>
<proteinExistence type="predicted"/>
<accession>A0AAW1PLC2</accession>
<keyword evidence="2 6" id="KW-0812">Transmembrane</keyword>
<dbReference type="GO" id="GO:0016020">
    <property type="term" value="C:membrane"/>
    <property type="evidence" value="ECO:0007669"/>
    <property type="project" value="UniProtKB-SubCell"/>
</dbReference>
<evidence type="ECO:0000256" key="4">
    <source>
        <dbReference type="ARBA" id="ARBA00023136"/>
    </source>
</evidence>
<name>A0AAW1PLC2_9CHLO</name>
<keyword evidence="8" id="KW-1185">Reference proteome</keyword>
<comment type="subcellular location">
    <subcellularLocation>
        <location evidence="1">Membrane</location>
        <topology evidence="1">Multi-pass membrane protein</topology>
    </subcellularLocation>
</comment>
<feature type="transmembrane region" description="Helical" evidence="6">
    <location>
        <begin position="35"/>
        <end position="60"/>
    </location>
</feature>
<evidence type="ECO:0000256" key="6">
    <source>
        <dbReference type="SAM" id="Phobius"/>
    </source>
</evidence>
<feature type="transmembrane region" description="Helical" evidence="6">
    <location>
        <begin position="180"/>
        <end position="203"/>
    </location>
</feature>
<sequence>MSAAALKPVCYGLLNIASAASIVFANKIVLTTYGFRFLSALALIHTVTTAAGMQVFCWFGVFEKKHLPLRSITPLAGAFVGYIVLNNLNLRLNTVGFYQITKIAVAPAVLCAEAAFFGKRSSKAVVASILVTELSASSFQLLHQYCPIATILLAVLVPVMEPLGLTNPTPDTLLGFPYDVRSNIAIAISSVLGLVVSLSTFLVIGATSSLTYNVVGHVKTVIILVGGVVFFGDRMPLTKVAGISLAMAGIIWYSQLKLAAASSARGAPPLAPATPRASADEESVPLTKNTSPTGPQRRDLPKAGVEAHTIDAMAGISVKPPSPVRTGIPPRSPASSRA</sequence>
<evidence type="ECO:0000256" key="2">
    <source>
        <dbReference type="ARBA" id="ARBA00022692"/>
    </source>
</evidence>
<dbReference type="EMBL" id="JALJOQ010000015">
    <property type="protein sequence ID" value="KAK9810595.1"/>
    <property type="molecule type" value="Genomic_DNA"/>
</dbReference>
<evidence type="ECO:0000313" key="8">
    <source>
        <dbReference type="Proteomes" id="UP001465755"/>
    </source>
</evidence>
<protein>
    <recommendedName>
        <fullName evidence="9">Sugar phosphate transporter domain-containing protein</fullName>
    </recommendedName>
</protein>
<evidence type="ECO:0000256" key="5">
    <source>
        <dbReference type="SAM" id="MobiDB-lite"/>
    </source>
</evidence>
<dbReference type="AlphaFoldDB" id="A0AAW1PLC2"/>